<dbReference type="EMBL" id="MIKG01000004">
    <property type="protein sequence ID" value="RAO67121.1"/>
    <property type="molecule type" value="Genomic_DNA"/>
</dbReference>
<evidence type="ECO:0000256" key="1">
    <source>
        <dbReference type="SAM" id="MobiDB-lite"/>
    </source>
</evidence>
<keyword evidence="4" id="KW-1185">Reference proteome</keyword>
<feature type="compositionally biased region" description="Low complexity" evidence="1">
    <location>
        <begin position="126"/>
        <end position="138"/>
    </location>
</feature>
<evidence type="ECO:0000313" key="3">
    <source>
        <dbReference type="EMBL" id="RAO67121.1"/>
    </source>
</evidence>
<comment type="caution">
    <text evidence="3">The sequence shown here is derived from an EMBL/GenBank/DDBJ whole genome shotgun (WGS) entry which is preliminary data.</text>
</comment>
<feature type="region of interest" description="Disordered" evidence="1">
    <location>
        <begin position="113"/>
        <end position="549"/>
    </location>
</feature>
<feature type="compositionally biased region" description="Polar residues" evidence="1">
    <location>
        <begin position="199"/>
        <end position="208"/>
    </location>
</feature>
<dbReference type="OrthoDB" id="284473at2759"/>
<feature type="domain" description="Ell binding protein Ebp1 C-terminal" evidence="2">
    <location>
        <begin position="600"/>
        <end position="804"/>
    </location>
</feature>
<feature type="compositionally biased region" description="Basic and acidic residues" evidence="1">
    <location>
        <begin position="148"/>
        <end position="179"/>
    </location>
</feature>
<feature type="compositionally biased region" description="Basic and acidic residues" evidence="1">
    <location>
        <begin position="113"/>
        <end position="123"/>
    </location>
</feature>
<feature type="compositionally biased region" description="Basic residues" evidence="1">
    <location>
        <begin position="389"/>
        <end position="403"/>
    </location>
</feature>
<evidence type="ECO:0000259" key="2">
    <source>
        <dbReference type="Pfam" id="PF21204"/>
    </source>
</evidence>
<dbReference type="STRING" id="1196081.A0A364KUF2"/>
<proteinExistence type="predicted"/>
<feature type="compositionally biased region" description="Basic and acidic residues" evidence="1">
    <location>
        <begin position="281"/>
        <end position="297"/>
    </location>
</feature>
<dbReference type="Pfam" id="PF21204">
    <property type="entry name" value="Ebp1_C"/>
    <property type="match status" value="1"/>
</dbReference>
<feature type="compositionally biased region" description="Polar residues" evidence="1">
    <location>
        <begin position="697"/>
        <end position="711"/>
    </location>
</feature>
<feature type="compositionally biased region" description="Polar residues" evidence="1">
    <location>
        <begin position="325"/>
        <end position="346"/>
    </location>
</feature>
<sequence length="818" mass="89965">MSAKSVDRRQTDSSGPSLKQEEESSGVPAELESVNTRLGRLKDEVLPSAPYLLTVPTDVPFRLGNRFVNNWAVGKKGPFAIEEQQLQYMTFLMHHDADSLLVAVGDWSDNDGRVMAKQDDGKPRVATPTTPAATQGGAAKKKISLSDYKTRAKGDSTREHSVDNREPPHNDSRKEKRDTLQVPASRTIKERASNDRLNESVNTTSPSSKRPLKDSSKPASDAPAPKRARLTPPESAEEKVPADKKPNGIPALLSPTLPPASSSPRLPELLSPTLPPELEAELAHLEDESPMPLKRETTSVAKVESRNGTPSIKAPVYDRIRTEQKSTSTQPKETSKTTPLSTSGKTNPRRDSDLRSTSPYAHKSPVPSTTTKTKAAPSTVTGSTATKKLIVKLKYGRANRKRVGALLKFGGKSKLFDSLSSRASKESLSGDEDGEISRSESKLRGRKRERSPDDDGIEEHPPRETIRAGKTVPSDKIKSSNATSFKSPSSKRPAVSKPESAVPTPVKDSRARHQRITDGDAEVKTPSGVLSGKSLPPKPDKTVQMSPTNGDVMKARDQERRSWRDEYTKYTGLGRELKHTADGYSRARASSNENVSSLDGKLAAASAVESILCFIVAFVANDHHRSLARQIGDSETWRSIIPYWRVVERTASAYPHLHGLCLVLGAVSRDTINSLDMERLAVCPLPGEQSPVPTPGSDGNTVTSDRNSSNRSHNKKEFLDIRSRLPENHKEANRLWLEGCRELSDDVLAKEYPETWSSRSRNYAERGHDSFKIGQYAGGFFLPFGRTTTPMETVRFGVALLREWCKKENIDFKARLKL</sequence>
<feature type="compositionally biased region" description="Basic and acidic residues" evidence="1">
    <location>
        <begin position="236"/>
        <end position="246"/>
    </location>
</feature>
<name>A0A364KUF2_TALAM</name>
<dbReference type="AlphaFoldDB" id="A0A364KUF2"/>
<accession>A0A364KUF2</accession>
<feature type="compositionally biased region" description="Low complexity" evidence="1">
    <location>
        <begin position="363"/>
        <end position="381"/>
    </location>
</feature>
<dbReference type="GeneID" id="63792349"/>
<feature type="compositionally biased region" description="Low complexity" evidence="1">
    <location>
        <begin position="250"/>
        <end position="272"/>
    </location>
</feature>
<feature type="region of interest" description="Disordered" evidence="1">
    <location>
        <begin position="685"/>
        <end position="716"/>
    </location>
</feature>
<feature type="compositionally biased region" description="Basic and acidic residues" evidence="1">
    <location>
        <begin position="450"/>
        <end position="478"/>
    </location>
</feature>
<feature type="region of interest" description="Disordered" evidence="1">
    <location>
        <begin position="1"/>
        <end position="31"/>
    </location>
</feature>
<dbReference type="Proteomes" id="UP000249363">
    <property type="component" value="Unassembled WGS sequence"/>
</dbReference>
<feature type="compositionally biased region" description="Basic and acidic residues" evidence="1">
    <location>
        <begin position="187"/>
        <end position="198"/>
    </location>
</feature>
<feature type="compositionally biased region" description="Basic and acidic residues" evidence="1">
    <location>
        <begin position="1"/>
        <end position="11"/>
    </location>
</feature>
<evidence type="ECO:0000313" key="4">
    <source>
        <dbReference type="Proteomes" id="UP000249363"/>
    </source>
</evidence>
<feature type="compositionally biased region" description="Basic and acidic residues" evidence="1">
    <location>
        <begin position="507"/>
        <end position="523"/>
    </location>
</feature>
<gene>
    <name evidence="3" type="ORF">BHQ10_003133</name>
</gene>
<protein>
    <recommendedName>
        <fullName evidence="2">Ell binding protein Ebp1 C-terminal domain-containing protein</fullName>
    </recommendedName>
</protein>
<feature type="compositionally biased region" description="Polar residues" evidence="1">
    <location>
        <begin position="479"/>
        <end position="490"/>
    </location>
</feature>
<dbReference type="InterPro" id="IPR049403">
    <property type="entry name" value="Ebp1_C"/>
</dbReference>
<reference evidence="3 4" key="1">
    <citation type="journal article" date="2017" name="Biotechnol. Biofuels">
        <title>Differential beta-glucosidase expression as a function of carbon source availability in Talaromyces amestolkiae: a genomic and proteomic approach.</title>
        <authorList>
            <person name="de Eugenio L.I."/>
            <person name="Mendez-Liter J.A."/>
            <person name="Nieto-Dominguez M."/>
            <person name="Alonso L."/>
            <person name="Gil-Munoz J."/>
            <person name="Barriuso J."/>
            <person name="Prieto A."/>
            <person name="Martinez M.J."/>
        </authorList>
    </citation>
    <scope>NUCLEOTIDE SEQUENCE [LARGE SCALE GENOMIC DNA]</scope>
    <source>
        <strain evidence="3 4">CIB</strain>
    </source>
</reference>
<dbReference type="RefSeq" id="XP_040731637.1">
    <property type="nucleotide sequence ID" value="XM_040875356.1"/>
</dbReference>
<organism evidence="3 4">
    <name type="scientific">Talaromyces amestolkiae</name>
    <dbReference type="NCBI Taxonomy" id="1196081"/>
    <lineage>
        <taxon>Eukaryota</taxon>
        <taxon>Fungi</taxon>
        <taxon>Dikarya</taxon>
        <taxon>Ascomycota</taxon>
        <taxon>Pezizomycotina</taxon>
        <taxon>Eurotiomycetes</taxon>
        <taxon>Eurotiomycetidae</taxon>
        <taxon>Eurotiales</taxon>
        <taxon>Trichocomaceae</taxon>
        <taxon>Talaromyces</taxon>
        <taxon>Talaromyces sect. Talaromyces</taxon>
    </lineage>
</organism>